<dbReference type="EMBL" id="LT598468">
    <property type="protein sequence ID" value="SCV02825.1"/>
    <property type="molecule type" value="Genomic_DNA"/>
</dbReference>
<protein>
    <submittedName>
        <fullName evidence="1">LAMI_0H03290g1_1</fullName>
    </submittedName>
</protein>
<gene>
    <name evidence="1" type="ORF">LAMI_0H03290G</name>
</gene>
<dbReference type="Proteomes" id="UP000191024">
    <property type="component" value="Chromosome H"/>
</dbReference>
<reference evidence="2" key="1">
    <citation type="submission" date="2016-03" db="EMBL/GenBank/DDBJ databases">
        <authorList>
            <person name="Devillers H."/>
        </authorList>
    </citation>
    <scope>NUCLEOTIDE SEQUENCE [LARGE SCALE GENOMIC DNA]</scope>
</reference>
<sequence>MAFEGMKRIGRQVSKFKIGKRPGNTATEKKKREKTRIPTINPAVATLLEQASSDWSHGETDLAIYRLTRVLSTMDKTRGQNTTFCLDDDERGRSNDGPDGSNIHLTRMEQDEECDIWSLPDKQNVRHLRVTNSDIEEPSGSHFYAYKEGKSSSTDTVTQLADFSHLVDQSFNMTVVNGLESEDFSYCDGHVFRCRSPGIETLWSKGVFEK</sequence>
<keyword evidence="2" id="KW-1185">Reference proteome</keyword>
<dbReference type="AlphaFoldDB" id="A0A1G4KEE1"/>
<organism evidence="1 2">
    <name type="scientific">Lachancea mirantina</name>
    <dbReference type="NCBI Taxonomy" id="1230905"/>
    <lineage>
        <taxon>Eukaryota</taxon>
        <taxon>Fungi</taxon>
        <taxon>Dikarya</taxon>
        <taxon>Ascomycota</taxon>
        <taxon>Saccharomycotina</taxon>
        <taxon>Saccharomycetes</taxon>
        <taxon>Saccharomycetales</taxon>
        <taxon>Saccharomycetaceae</taxon>
        <taxon>Lachancea</taxon>
    </lineage>
</organism>
<dbReference type="OrthoDB" id="4033066at2759"/>
<evidence type="ECO:0000313" key="2">
    <source>
        <dbReference type="Proteomes" id="UP000191024"/>
    </source>
</evidence>
<proteinExistence type="predicted"/>
<accession>A0A1G4KEE1</accession>
<name>A0A1G4KEE1_9SACH</name>
<evidence type="ECO:0000313" key="1">
    <source>
        <dbReference type="EMBL" id="SCV02825.1"/>
    </source>
</evidence>